<dbReference type="ExpressionAtlas" id="A0A178UZC9">
    <property type="expression patterns" value="baseline and differential"/>
</dbReference>
<dbReference type="EMBL" id="LUHQ01000004">
    <property type="protein sequence ID" value="OAO99268.1"/>
    <property type="molecule type" value="Genomic_DNA"/>
</dbReference>
<evidence type="ECO:0000313" key="1">
    <source>
        <dbReference type="EMBL" id="OAO99268.1"/>
    </source>
</evidence>
<name>A0A178UZC9_ARATH</name>
<gene>
    <name evidence="1" type="ordered locus">AXX17_At4g27960</name>
</gene>
<organism evidence="1 2">
    <name type="scientific">Arabidopsis thaliana</name>
    <name type="common">Mouse-ear cress</name>
    <dbReference type="NCBI Taxonomy" id="3702"/>
    <lineage>
        <taxon>Eukaryota</taxon>
        <taxon>Viridiplantae</taxon>
        <taxon>Streptophyta</taxon>
        <taxon>Embryophyta</taxon>
        <taxon>Tracheophyta</taxon>
        <taxon>Spermatophyta</taxon>
        <taxon>Magnoliopsida</taxon>
        <taxon>eudicotyledons</taxon>
        <taxon>Gunneridae</taxon>
        <taxon>Pentapetalae</taxon>
        <taxon>rosids</taxon>
        <taxon>malvids</taxon>
        <taxon>Brassicales</taxon>
        <taxon>Brassicaceae</taxon>
        <taxon>Camelineae</taxon>
        <taxon>Arabidopsis</taxon>
    </lineage>
</organism>
<evidence type="ECO:0000313" key="2">
    <source>
        <dbReference type="Proteomes" id="UP000078284"/>
    </source>
</evidence>
<accession>A0A178UZC9</accession>
<dbReference type="AlphaFoldDB" id="A0A178UZC9"/>
<reference evidence="2" key="1">
    <citation type="journal article" date="2016" name="Proc. Natl. Acad. Sci. U.S.A.">
        <title>Chromosome-level assembly of Arabidopsis thaliana Ler reveals the extent of translocation and inversion polymorphisms.</title>
        <authorList>
            <person name="Zapata L."/>
            <person name="Ding J."/>
            <person name="Willing E.M."/>
            <person name="Hartwig B."/>
            <person name="Bezdan D."/>
            <person name="Jiao W.B."/>
            <person name="Patel V."/>
            <person name="Velikkakam James G."/>
            <person name="Koornneef M."/>
            <person name="Ossowski S."/>
            <person name="Schneeberger K."/>
        </authorList>
    </citation>
    <scope>NUCLEOTIDE SEQUENCE [LARGE SCALE GENOMIC DNA]</scope>
    <source>
        <strain evidence="2">cv. Landsberg erecta</strain>
    </source>
</reference>
<comment type="caution">
    <text evidence="1">The sequence shown here is derived from an EMBL/GenBank/DDBJ whole genome shotgun (WGS) entry which is preliminary data.</text>
</comment>
<protein>
    <submittedName>
        <fullName evidence="1">Uncharacterized protein</fullName>
    </submittedName>
</protein>
<sequence length="51" mass="5848">MRMLLGIPYVDKSVLSNSVLERGKQDKSKLLLVDKCHYELDVEDKCSHILS</sequence>
<proteinExistence type="predicted"/>
<dbReference type="Proteomes" id="UP000078284">
    <property type="component" value="Chromosome 4"/>
</dbReference>